<sequence>MGALRVCFIVCFPLFFTLAALVLTIFVIIGNLENNAVLSKLYFMRLNTQHLSVTVDGNNFAATSVDPSFPGFFQVGLWNYCEGTVSDNVYAVTNCTATHGLFYFNPLSVIEDRLGVGTIANVPSQVTSALQAAKAISYVMIILYCISAIVTAVEFITGLFCFSSGICTVLASLPPLACLVVATALSTALYFVEAQAFNDANNVLGTTASTNTITFGIAWAAVAAAVLATIFWCFSFCCAPIRDRRKSQVVYHPVDSPLPMHQL</sequence>
<comment type="caution">
    <text evidence="1">The sequence shown here is derived from an EMBL/GenBank/DDBJ whole genome shotgun (WGS) entry which is preliminary data.</text>
</comment>
<reference evidence="2" key="1">
    <citation type="journal article" date="2024" name="Front. Bioeng. Biotechnol.">
        <title>Genome-scale model development and genomic sequencing of the oleaginous clade Lipomyces.</title>
        <authorList>
            <person name="Czajka J.J."/>
            <person name="Han Y."/>
            <person name="Kim J."/>
            <person name="Mondo S.J."/>
            <person name="Hofstad B.A."/>
            <person name="Robles A."/>
            <person name="Haridas S."/>
            <person name="Riley R."/>
            <person name="LaButti K."/>
            <person name="Pangilinan J."/>
            <person name="Andreopoulos W."/>
            <person name="Lipzen A."/>
            <person name="Yan J."/>
            <person name="Wang M."/>
            <person name="Ng V."/>
            <person name="Grigoriev I.V."/>
            <person name="Spatafora J.W."/>
            <person name="Magnuson J.K."/>
            <person name="Baker S.E."/>
            <person name="Pomraning K.R."/>
        </authorList>
    </citation>
    <scope>NUCLEOTIDE SEQUENCE [LARGE SCALE GENOMIC DNA]</scope>
    <source>
        <strain evidence="2">CBS 7786</strain>
    </source>
</reference>
<organism evidence="1 2">
    <name type="scientific">Lipomyces kononenkoae</name>
    <name type="common">Yeast</name>
    <dbReference type="NCBI Taxonomy" id="34357"/>
    <lineage>
        <taxon>Eukaryota</taxon>
        <taxon>Fungi</taxon>
        <taxon>Dikarya</taxon>
        <taxon>Ascomycota</taxon>
        <taxon>Saccharomycotina</taxon>
        <taxon>Lipomycetes</taxon>
        <taxon>Lipomycetales</taxon>
        <taxon>Lipomycetaceae</taxon>
        <taxon>Lipomyces</taxon>
    </lineage>
</organism>
<evidence type="ECO:0000313" key="1">
    <source>
        <dbReference type="EMBL" id="KAK9238372.1"/>
    </source>
</evidence>
<gene>
    <name evidence="1" type="ORF">V1525DRAFT_341813</name>
</gene>
<dbReference type="EMBL" id="MU971357">
    <property type="protein sequence ID" value="KAK9238372.1"/>
    <property type="molecule type" value="Genomic_DNA"/>
</dbReference>
<proteinExistence type="predicted"/>
<evidence type="ECO:0000313" key="2">
    <source>
        <dbReference type="Proteomes" id="UP001433508"/>
    </source>
</evidence>
<name>A0ACC3T666_LIPKO</name>
<keyword evidence="2" id="KW-1185">Reference proteome</keyword>
<accession>A0ACC3T666</accession>
<dbReference type="Proteomes" id="UP001433508">
    <property type="component" value="Unassembled WGS sequence"/>
</dbReference>
<protein>
    <submittedName>
        <fullName evidence="1">Actin cortical patch SUR7/pH-response regulator pali</fullName>
    </submittedName>
</protein>